<dbReference type="AlphaFoldDB" id="A0A4R0RVI9"/>
<evidence type="ECO:0000313" key="3">
    <source>
        <dbReference type="Proteomes" id="UP000292702"/>
    </source>
</evidence>
<dbReference type="OrthoDB" id="3271012at2759"/>
<comment type="caution">
    <text evidence="2">The sequence shown here is derived from an EMBL/GenBank/DDBJ whole genome shotgun (WGS) entry which is preliminary data.</text>
</comment>
<name>A0A4R0RVI9_9APHY</name>
<dbReference type="Gene3D" id="1.20.1280.50">
    <property type="match status" value="1"/>
</dbReference>
<gene>
    <name evidence="2" type="ORF">EIP91_005439</name>
</gene>
<organism evidence="2 3">
    <name type="scientific">Steccherinum ochraceum</name>
    <dbReference type="NCBI Taxonomy" id="92696"/>
    <lineage>
        <taxon>Eukaryota</taxon>
        <taxon>Fungi</taxon>
        <taxon>Dikarya</taxon>
        <taxon>Basidiomycota</taxon>
        <taxon>Agaricomycotina</taxon>
        <taxon>Agaricomycetes</taxon>
        <taxon>Polyporales</taxon>
        <taxon>Steccherinaceae</taxon>
        <taxon>Steccherinum</taxon>
    </lineage>
</organism>
<reference evidence="2 3" key="1">
    <citation type="submission" date="2018-11" db="EMBL/GenBank/DDBJ databases">
        <title>Genome assembly of Steccherinum ochraceum LE-BIN_3174, the white-rot fungus of the Steccherinaceae family (The Residual Polyporoid clade, Polyporales, Basidiomycota).</title>
        <authorList>
            <person name="Fedorova T.V."/>
            <person name="Glazunova O.A."/>
            <person name="Landesman E.O."/>
            <person name="Moiseenko K.V."/>
            <person name="Psurtseva N.V."/>
            <person name="Savinova O.S."/>
            <person name="Shakhova N.V."/>
            <person name="Tyazhelova T.V."/>
            <person name="Vasina D.V."/>
        </authorList>
    </citation>
    <scope>NUCLEOTIDE SEQUENCE [LARGE SCALE GENOMIC DNA]</scope>
    <source>
        <strain evidence="2 3">LE-BIN_3174</strain>
    </source>
</reference>
<dbReference type="EMBL" id="RWJN01000003">
    <property type="protein sequence ID" value="TCD71673.1"/>
    <property type="molecule type" value="Genomic_DNA"/>
</dbReference>
<evidence type="ECO:0000313" key="2">
    <source>
        <dbReference type="EMBL" id="TCD71673.1"/>
    </source>
</evidence>
<feature type="region of interest" description="Disordered" evidence="1">
    <location>
        <begin position="558"/>
        <end position="594"/>
    </location>
</feature>
<evidence type="ECO:0000256" key="1">
    <source>
        <dbReference type="SAM" id="MobiDB-lite"/>
    </source>
</evidence>
<accession>A0A4R0RVI9</accession>
<sequence length="594" mass="67626">MSESMASPCIPAATQEKPFNVSVEAFRLALQVEVDEHVRAIASLRIRMNTVIPVARLPSEILSHIFTVYAAMMKNYYVYTQWHRGPPHYNWIDVTHVCHHWREVALADPRLWADILVAYGQAERVEELLNRSKRANLRVKIDTSAYKWHPTLQRIAREADRIETLHVIYDDPEKLSVFEEHLSSRLPVLRSLTLKCLYHRQTRLLIPLATLATSCLQALDISVYCIDWASIALPQTLVSLQIEEVCRNGLLESSASDIAYAIGKLQALETFRLHSAIEWRPQADTVFPTPATTYVLPRIQSFTLEGSFLQNMLLFDHFTLPPSCRILLDFLDARIREHELTTILSRSLSVKLNAQTVDDDRRPITKLEVDPHHLRLYRTSNSFTISAEPDVLVIIRSSPLFQNDISFRKLLPHLPLGSVETLALFSMPYLPSAWPCTLQAVPNVQNLILGGTDLELYDVCDILGSGRAVLADSSPQANFLLPLLSHLSLRCIRFKDSDKDSDDFEAVETLQTIIRLRGEQGSKLGKMDVEQCFNMYEADIGRLREVVDVDWDNYVEFEEADTKDEDSDADNSEGSNFTDRPFAPFETLSDLDFE</sequence>
<feature type="compositionally biased region" description="Acidic residues" evidence="1">
    <location>
        <begin position="558"/>
        <end position="571"/>
    </location>
</feature>
<proteinExistence type="predicted"/>
<dbReference type="Proteomes" id="UP000292702">
    <property type="component" value="Unassembled WGS sequence"/>
</dbReference>
<keyword evidence="3" id="KW-1185">Reference proteome</keyword>
<dbReference type="STRING" id="92696.A0A4R0RVI9"/>
<protein>
    <submittedName>
        <fullName evidence="2">Uncharacterized protein</fullName>
    </submittedName>
</protein>